<organism evidence="7 8">
    <name type="scientific">Daucus carota subsp. sativus</name>
    <name type="common">Carrot</name>
    <dbReference type="NCBI Taxonomy" id="79200"/>
    <lineage>
        <taxon>Eukaryota</taxon>
        <taxon>Viridiplantae</taxon>
        <taxon>Streptophyta</taxon>
        <taxon>Embryophyta</taxon>
        <taxon>Tracheophyta</taxon>
        <taxon>Spermatophyta</taxon>
        <taxon>Magnoliopsida</taxon>
        <taxon>eudicotyledons</taxon>
        <taxon>Gunneridae</taxon>
        <taxon>Pentapetalae</taxon>
        <taxon>asterids</taxon>
        <taxon>campanulids</taxon>
        <taxon>Apiales</taxon>
        <taxon>Apiaceae</taxon>
        <taxon>Apioideae</taxon>
        <taxon>Scandiceae</taxon>
        <taxon>Daucinae</taxon>
        <taxon>Daucus</taxon>
        <taxon>Daucus sect. Daucus</taxon>
    </lineage>
</organism>
<dbReference type="GO" id="GO:0016020">
    <property type="term" value="C:membrane"/>
    <property type="evidence" value="ECO:0007669"/>
    <property type="project" value="UniProtKB-SubCell"/>
</dbReference>
<feature type="transmembrane region" description="Helical" evidence="6">
    <location>
        <begin position="336"/>
        <end position="358"/>
    </location>
</feature>
<comment type="similarity">
    <text evidence="2 6">Belongs to the multi antimicrobial extrusion (MATE) (TC 2.A.66.1) family.</text>
</comment>
<keyword evidence="8" id="KW-1185">Reference proteome</keyword>
<accession>A0AAF0XIY3</accession>
<evidence type="ECO:0000256" key="5">
    <source>
        <dbReference type="ARBA" id="ARBA00023136"/>
    </source>
</evidence>
<reference evidence="7" key="2">
    <citation type="submission" date="2022-03" db="EMBL/GenBank/DDBJ databases">
        <title>Draft title - Genomic analysis of global carrot germplasm unveils the trajectory of domestication and the origin of high carotenoid orange carrot.</title>
        <authorList>
            <person name="Iorizzo M."/>
            <person name="Ellison S."/>
            <person name="Senalik D."/>
            <person name="Macko-Podgorni A."/>
            <person name="Grzebelus D."/>
            <person name="Bostan H."/>
            <person name="Rolling W."/>
            <person name="Curaba J."/>
            <person name="Simon P."/>
        </authorList>
    </citation>
    <scope>NUCLEOTIDE SEQUENCE</scope>
    <source>
        <tissue evidence="7">Leaf</tissue>
    </source>
</reference>
<comment type="subcellular location">
    <subcellularLocation>
        <location evidence="1">Membrane</location>
        <topology evidence="1">Multi-pass membrane protein</topology>
    </subcellularLocation>
</comment>
<protein>
    <recommendedName>
        <fullName evidence="6">Protein DETOXIFICATION</fullName>
    </recommendedName>
    <alternativeName>
        <fullName evidence="6">Multidrug and toxic compound extrusion protein</fullName>
    </alternativeName>
</protein>
<feature type="transmembrane region" description="Helical" evidence="6">
    <location>
        <begin position="40"/>
        <end position="63"/>
    </location>
</feature>
<evidence type="ECO:0000256" key="3">
    <source>
        <dbReference type="ARBA" id="ARBA00022692"/>
    </source>
</evidence>
<name>A0AAF0XIY3_DAUCS</name>
<feature type="transmembrane region" description="Helical" evidence="6">
    <location>
        <begin position="154"/>
        <end position="171"/>
    </location>
</feature>
<dbReference type="InterPro" id="IPR045069">
    <property type="entry name" value="MATE_euk"/>
</dbReference>
<dbReference type="Proteomes" id="UP000077755">
    <property type="component" value="Chromosome 7"/>
</dbReference>
<proteinExistence type="inferred from homology"/>
<dbReference type="NCBIfam" id="TIGR00797">
    <property type="entry name" value="matE"/>
    <property type="match status" value="1"/>
</dbReference>
<dbReference type="InterPro" id="IPR002528">
    <property type="entry name" value="MATE_fam"/>
</dbReference>
<dbReference type="GO" id="GO:1990961">
    <property type="term" value="P:xenobiotic detoxification by transmembrane export across the plasma membrane"/>
    <property type="evidence" value="ECO:0007669"/>
    <property type="project" value="InterPro"/>
</dbReference>
<feature type="transmembrane region" description="Helical" evidence="6">
    <location>
        <begin position="212"/>
        <end position="235"/>
    </location>
</feature>
<dbReference type="EMBL" id="CP093349">
    <property type="protein sequence ID" value="WOH07659.1"/>
    <property type="molecule type" value="Genomic_DNA"/>
</dbReference>
<feature type="transmembrane region" description="Helical" evidence="6">
    <location>
        <begin position="409"/>
        <end position="433"/>
    </location>
</feature>
<keyword evidence="4 6" id="KW-1133">Transmembrane helix</keyword>
<keyword evidence="3 6" id="KW-0812">Transmembrane</keyword>
<dbReference type="Pfam" id="PF01554">
    <property type="entry name" value="MatE"/>
    <property type="match status" value="2"/>
</dbReference>
<evidence type="ECO:0000256" key="4">
    <source>
        <dbReference type="ARBA" id="ARBA00022989"/>
    </source>
</evidence>
<dbReference type="GO" id="GO:0042910">
    <property type="term" value="F:xenobiotic transmembrane transporter activity"/>
    <property type="evidence" value="ECO:0007669"/>
    <property type="project" value="InterPro"/>
</dbReference>
<dbReference type="AlphaFoldDB" id="A0AAF0XIY3"/>
<dbReference type="GO" id="GO:0015297">
    <property type="term" value="F:antiporter activity"/>
    <property type="evidence" value="ECO:0007669"/>
    <property type="project" value="InterPro"/>
</dbReference>
<feature type="transmembrane region" description="Helical" evidence="6">
    <location>
        <begin position="69"/>
        <end position="89"/>
    </location>
</feature>
<feature type="transmembrane region" description="Helical" evidence="6">
    <location>
        <begin position="117"/>
        <end position="142"/>
    </location>
</feature>
<gene>
    <name evidence="7" type="ORF">DCAR_0727092</name>
</gene>
<feature type="transmembrane region" description="Helical" evidence="6">
    <location>
        <begin position="439"/>
        <end position="464"/>
    </location>
</feature>
<feature type="transmembrane region" description="Helical" evidence="6">
    <location>
        <begin position="295"/>
        <end position="315"/>
    </location>
</feature>
<feature type="transmembrane region" description="Helical" evidence="6">
    <location>
        <begin position="183"/>
        <end position="206"/>
    </location>
</feature>
<feature type="transmembrane region" description="Helical" evidence="6">
    <location>
        <begin position="256"/>
        <end position="275"/>
    </location>
</feature>
<evidence type="ECO:0000313" key="7">
    <source>
        <dbReference type="EMBL" id="WOH07659.1"/>
    </source>
</evidence>
<dbReference type="CDD" id="cd13132">
    <property type="entry name" value="MATE_eukaryotic"/>
    <property type="match status" value="1"/>
</dbReference>
<evidence type="ECO:0000313" key="8">
    <source>
        <dbReference type="Proteomes" id="UP000077755"/>
    </source>
</evidence>
<reference evidence="7" key="1">
    <citation type="journal article" date="2016" name="Nat. Genet.">
        <title>A high-quality carrot genome assembly provides new insights into carotenoid accumulation and asterid genome evolution.</title>
        <authorList>
            <person name="Iorizzo M."/>
            <person name="Ellison S."/>
            <person name="Senalik D."/>
            <person name="Zeng P."/>
            <person name="Satapoomin P."/>
            <person name="Huang J."/>
            <person name="Bowman M."/>
            <person name="Iovene M."/>
            <person name="Sanseverino W."/>
            <person name="Cavagnaro P."/>
            <person name="Yildiz M."/>
            <person name="Macko-Podgorni A."/>
            <person name="Moranska E."/>
            <person name="Grzebelus E."/>
            <person name="Grzebelus D."/>
            <person name="Ashrafi H."/>
            <person name="Zheng Z."/>
            <person name="Cheng S."/>
            <person name="Spooner D."/>
            <person name="Van Deynze A."/>
            <person name="Simon P."/>
        </authorList>
    </citation>
    <scope>NUCLEOTIDE SEQUENCE</scope>
    <source>
        <tissue evidence="7">Leaf</tissue>
    </source>
</reference>
<dbReference type="PANTHER" id="PTHR11206">
    <property type="entry name" value="MULTIDRUG RESISTANCE PROTEIN"/>
    <property type="match status" value="1"/>
</dbReference>
<feature type="transmembrane region" description="Helical" evidence="6">
    <location>
        <begin position="373"/>
        <end position="397"/>
    </location>
</feature>
<dbReference type="KEGG" id="dcr:108193216"/>
<keyword evidence="5 6" id="KW-0472">Membrane</keyword>
<sequence>MEDGLLIKRANDEDTKEMKQQGLRVITWVVFYEELKRLSYIAGPMVAVTLSVYLLQVVSVMMVGHLDELALSSTSIAFSLAGVTGFSVMQGMSSALETLCGQAYGAGQYQKLGIQTYTAILCLIIVCIPLTVLWINMGHILIFIGQDPMISREAGKFIIWLIPSLFAYATLQPLVRYFQMQSYIFPLLVSTGLTFCVHVPLCWVLVFKSGLYNVGAALSIGISMWLNVMILGLFIRYSSICAKTRAPISMEIFNGIKEFFLFAIPSAFMLCLEWWSFELLVLLSGLLPNPQLETSVLAICLNTIATLYAIPYGFGAGVSTRVSNELGAGNPQGARVAVFVVVIMALSEAIIISGTIFACRNVFGYTFSNEKEVIVYVTDMAPLLCLSIIMDSIQGVLSGVARGCGWQHLGAYVNLAAFYLFGIPIAAALGFWVHLQGKGLWIGIQAGAALQSFLLFIITVCTNWEKQAIMARERLH</sequence>
<evidence type="ECO:0000256" key="1">
    <source>
        <dbReference type="ARBA" id="ARBA00004141"/>
    </source>
</evidence>
<evidence type="ECO:0000256" key="6">
    <source>
        <dbReference type="RuleBase" id="RU004914"/>
    </source>
</evidence>
<evidence type="ECO:0000256" key="2">
    <source>
        <dbReference type="ARBA" id="ARBA00010199"/>
    </source>
</evidence>